<evidence type="ECO:0000313" key="2">
    <source>
        <dbReference type="EMBL" id="PVD28790.1"/>
    </source>
</evidence>
<proteinExistence type="predicted"/>
<feature type="compositionally biased region" description="Low complexity" evidence="1">
    <location>
        <begin position="38"/>
        <end position="50"/>
    </location>
</feature>
<feature type="region of interest" description="Disordered" evidence="1">
    <location>
        <begin position="1"/>
        <end position="67"/>
    </location>
</feature>
<sequence>MLDNELLPRRLNIGAREELRQSGCPDSTPPHSPESKLSQSSRDSVISDSSYGMDTGASRENSYRIEPTNARGGVWRKLVFLVRQAGTHRLTGRRIEGLSQDHQLATEQLKVC</sequence>
<dbReference type="AlphaFoldDB" id="A0A2T7P5U2"/>
<name>A0A2T7P5U2_POMCA</name>
<dbReference type="Proteomes" id="UP000245119">
    <property type="component" value="Linkage Group LG6"/>
</dbReference>
<comment type="caution">
    <text evidence="2">The sequence shown here is derived from an EMBL/GenBank/DDBJ whole genome shotgun (WGS) entry which is preliminary data.</text>
</comment>
<organism evidence="2 3">
    <name type="scientific">Pomacea canaliculata</name>
    <name type="common">Golden apple snail</name>
    <dbReference type="NCBI Taxonomy" id="400727"/>
    <lineage>
        <taxon>Eukaryota</taxon>
        <taxon>Metazoa</taxon>
        <taxon>Spiralia</taxon>
        <taxon>Lophotrochozoa</taxon>
        <taxon>Mollusca</taxon>
        <taxon>Gastropoda</taxon>
        <taxon>Caenogastropoda</taxon>
        <taxon>Architaenioglossa</taxon>
        <taxon>Ampullarioidea</taxon>
        <taxon>Ampullariidae</taxon>
        <taxon>Pomacea</taxon>
    </lineage>
</organism>
<evidence type="ECO:0000313" key="3">
    <source>
        <dbReference type="Proteomes" id="UP000245119"/>
    </source>
</evidence>
<gene>
    <name evidence="2" type="ORF">C0Q70_11385</name>
</gene>
<keyword evidence="3" id="KW-1185">Reference proteome</keyword>
<accession>A0A2T7P5U2</accession>
<dbReference type="EMBL" id="PZQS01000006">
    <property type="protein sequence ID" value="PVD28790.1"/>
    <property type="molecule type" value="Genomic_DNA"/>
</dbReference>
<reference evidence="2 3" key="1">
    <citation type="submission" date="2018-04" db="EMBL/GenBank/DDBJ databases">
        <title>The genome of golden apple snail Pomacea canaliculata provides insight into stress tolerance and invasive adaptation.</title>
        <authorList>
            <person name="Liu C."/>
            <person name="Liu B."/>
            <person name="Ren Y."/>
            <person name="Zhang Y."/>
            <person name="Wang H."/>
            <person name="Li S."/>
            <person name="Jiang F."/>
            <person name="Yin L."/>
            <person name="Zhang G."/>
            <person name="Qian W."/>
            <person name="Fan W."/>
        </authorList>
    </citation>
    <scope>NUCLEOTIDE SEQUENCE [LARGE SCALE GENOMIC DNA]</scope>
    <source>
        <strain evidence="2">SZHN2017</strain>
        <tissue evidence="2">Muscle</tissue>
    </source>
</reference>
<evidence type="ECO:0000256" key="1">
    <source>
        <dbReference type="SAM" id="MobiDB-lite"/>
    </source>
</evidence>
<protein>
    <submittedName>
        <fullName evidence="2">Uncharacterized protein</fullName>
    </submittedName>
</protein>